<dbReference type="Proteomes" id="UP000322188">
    <property type="component" value="Unassembled WGS sequence"/>
</dbReference>
<gene>
    <name evidence="1" type="ORF">EPJ74_05240</name>
</gene>
<sequence>MKADNLDADYIYIYADNLEIGFFSGEDAELDNNGNIIITYEHEFFNKADLIKLYAKCKKEGIRNINFYNSSFDNSPKLSLPINQFPNFVNNFIKEFEKF</sequence>
<proteinExistence type="predicted"/>
<organism evidence="1 2">
    <name type="scientific">Brachyspira aalborgi</name>
    <dbReference type="NCBI Taxonomy" id="29522"/>
    <lineage>
        <taxon>Bacteria</taxon>
        <taxon>Pseudomonadati</taxon>
        <taxon>Spirochaetota</taxon>
        <taxon>Spirochaetia</taxon>
        <taxon>Brachyspirales</taxon>
        <taxon>Brachyspiraceae</taxon>
        <taxon>Brachyspira</taxon>
    </lineage>
</organism>
<accession>A0A5C8GF96</accession>
<reference evidence="1 2" key="1">
    <citation type="journal article" date="1992" name="Lakartidningen">
        <title>[Penicillin V and not amoxicillin is the first choice preparation in acute otitis].</title>
        <authorList>
            <person name="Kamme C."/>
            <person name="Lundgren K."/>
            <person name="Prellner K."/>
        </authorList>
    </citation>
    <scope>NUCLEOTIDE SEQUENCE [LARGE SCALE GENOMIC DNA]</scope>
    <source>
        <strain evidence="1 2">PC2022III</strain>
    </source>
</reference>
<dbReference type="EMBL" id="SAYK01000004">
    <property type="protein sequence ID" value="TXJ60615.1"/>
    <property type="molecule type" value="Genomic_DNA"/>
</dbReference>
<evidence type="ECO:0000313" key="1">
    <source>
        <dbReference type="EMBL" id="TXJ60615.1"/>
    </source>
</evidence>
<evidence type="ECO:0000313" key="2">
    <source>
        <dbReference type="Proteomes" id="UP000322188"/>
    </source>
</evidence>
<dbReference type="AlphaFoldDB" id="A0A5C8GF96"/>
<comment type="caution">
    <text evidence="1">The sequence shown here is derived from an EMBL/GenBank/DDBJ whole genome shotgun (WGS) entry which is preliminary data.</text>
</comment>
<protein>
    <submittedName>
        <fullName evidence="1">Uncharacterized protein</fullName>
    </submittedName>
</protein>
<name>A0A5C8GF96_9SPIR</name>